<organism evidence="2">
    <name type="scientific">Spongospora subterranea</name>
    <dbReference type="NCBI Taxonomy" id="70186"/>
    <lineage>
        <taxon>Eukaryota</taxon>
        <taxon>Sar</taxon>
        <taxon>Rhizaria</taxon>
        <taxon>Endomyxa</taxon>
        <taxon>Phytomyxea</taxon>
        <taxon>Plasmodiophorida</taxon>
        <taxon>Plasmodiophoridae</taxon>
        <taxon>Spongospora</taxon>
    </lineage>
</organism>
<feature type="signal peptide" evidence="1">
    <location>
        <begin position="1"/>
        <end position="19"/>
    </location>
</feature>
<sequence length="248" mass="27924">MRALNLLGLLFVAVGSTRSATIEAEPGGDNPLGSNQSHVAPRIASSTFPHWFFQDAMSRCPMFDGEKQVLTFPLFESSTTRESKSLKGNSFLASDYSNTRGVAHFGDCSSIHKWDSSTNSKIGASHIRIDSQQLREVGEKIVCFFDLNQLPTHSEMLPSKDFPENLMPDNNNAQEDWNPNTTSNDAWRITNDGEQSIQNTINPQFFVPDVILGQSQQQDFCFKQKYFIQLKKLSPLLNLHQDEVKDYN</sequence>
<protein>
    <submittedName>
        <fullName evidence="2">Uncharacterized protein</fullName>
    </submittedName>
</protein>
<dbReference type="EMBL" id="HACM01006635">
    <property type="protein sequence ID" value="CRZ07077.1"/>
    <property type="molecule type" value="Transcribed_RNA"/>
</dbReference>
<dbReference type="AlphaFoldDB" id="A0A0H5QZD3"/>
<proteinExistence type="predicted"/>
<feature type="non-terminal residue" evidence="2">
    <location>
        <position position="248"/>
    </location>
</feature>
<keyword evidence="1" id="KW-0732">Signal</keyword>
<evidence type="ECO:0000313" key="2">
    <source>
        <dbReference type="EMBL" id="CRZ07077.1"/>
    </source>
</evidence>
<accession>A0A0H5QZD3</accession>
<reference evidence="2" key="1">
    <citation type="submission" date="2015-04" db="EMBL/GenBank/DDBJ databases">
        <title>The genome sequence of the plant pathogenic Rhizarian Plasmodiophora brassicae reveals insights in its biotrophic life cycle and the origin of chitin synthesis.</title>
        <authorList>
            <person name="Schwelm A."/>
            <person name="Fogelqvist J."/>
            <person name="Knaust A."/>
            <person name="Julke S."/>
            <person name="Lilja T."/>
            <person name="Dhandapani V."/>
            <person name="Bonilla-Rosso G."/>
            <person name="Karlsson M."/>
            <person name="Shevchenko A."/>
            <person name="Choi S.R."/>
            <person name="Kim H.G."/>
            <person name="Park J.Y."/>
            <person name="Lim Y.P."/>
            <person name="Ludwig-Muller J."/>
            <person name="Dixelius C."/>
        </authorList>
    </citation>
    <scope>NUCLEOTIDE SEQUENCE</scope>
    <source>
        <tissue evidence="2">Potato root galls</tissue>
    </source>
</reference>
<evidence type="ECO:0000256" key="1">
    <source>
        <dbReference type="SAM" id="SignalP"/>
    </source>
</evidence>
<name>A0A0H5QZD3_9EUKA</name>
<feature type="chain" id="PRO_5005223722" evidence="1">
    <location>
        <begin position="20"/>
        <end position="248"/>
    </location>
</feature>